<organism evidence="1 2">
    <name type="scientific">Saccharomyces cerevisiae (strain AWRI1631)</name>
    <name type="common">Baker's yeast</name>
    <dbReference type="NCBI Taxonomy" id="545124"/>
    <lineage>
        <taxon>Eukaryota</taxon>
        <taxon>Fungi</taxon>
        <taxon>Dikarya</taxon>
        <taxon>Ascomycota</taxon>
        <taxon>Saccharomycotina</taxon>
        <taxon>Saccharomycetes</taxon>
        <taxon>Saccharomycetales</taxon>
        <taxon>Saccharomycetaceae</taxon>
        <taxon>Saccharomyces</taxon>
    </lineage>
</organism>
<dbReference type="EMBL" id="ABSV01000726">
    <property type="protein sequence ID" value="EDZ72519.1"/>
    <property type="molecule type" value="Genomic_DNA"/>
</dbReference>
<gene>
    <name evidence="1" type="ORF">AWRI1631_52180</name>
</gene>
<dbReference type="AlphaFoldDB" id="B5VHS7"/>
<sequence length="187" mass="20139">MFIHSISGGSSLLSASEVFASAFFSKASSLSSLNLCSRSSDNSFSYFLCVLVSTFLNSLVIIESERDPEPLVGLPTEEGELGSQVTGELAGDDMPKLCLLEFSLLLAFSSSLFSCSNSCNFFSVLLKFEWLFNNLSCNSLLVRVSFSISCTYSARSFSNCLVKKLCASCKSLNAVSSSSNFLEESSS</sequence>
<name>B5VHS7_YEAS6</name>
<protein>
    <submittedName>
        <fullName evidence="1">Uncharacterized protein</fullName>
    </submittedName>
</protein>
<proteinExistence type="predicted"/>
<reference evidence="1 2" key="1">
    <citation type="journal article" date="2008" name="FEMS Yeast Res.">
        <title>Comparative genome analysis of a Saccharomyces cerevisiae wine strain.</title>
        <authorList>
            <person name="Borneman A.R."/>
            <person name="Forgan A.H."/>
            <person name="Pretorius I.S."/>
            <person name="Chambers P.J."/>
        </authorList>
    </citation>
    <scope>NUCLEOTIDE SEQUENCE [LARGE SCALE GENOMIC DNA]</scope>
    <source>
        <strain evidence="1 2">AWRI1631</strain>
    </source>
</reference>
<evidence type="ECO:0000313" key="1">
    <source>
        <dbReference type="EMBL" id="EDZ72519.1"/>
    </source>
</evidence>
<dbReference type="Proteomes" id="UP000008988">
    <property type="component" value="Unassembled WGS sequence"/>
</dbReference>
<evidence type="ECO:0000313" key="2">
    <source>
        <dbReference type="Proteomes" id="UP000008988"/>
    </source>
</evidence>
<accession>B5VHS7</accession>
<comment type="caution">
    <text evidence="1">The sequence shown here is derived from an EMBL/GenBank/DDBJ whole genome shotgun (WGS) entry which is preliminary data.</text>
</comment>